<dbReference type="EMBL" id="JAZHOF010000004">
    <property type="protein sequence ID" value="MEJ8572069.1"/>
    <property type="molecule type" value="Genomic_DNA"/>
</dbReference>
<gene>
    <name evidence="2" type="ORF">V3328_11330</name>
</gene>
<comment type="caution">
    <text evidence="2">The sequence shown here is derived from an EMBL/GenBank/DDBJ whole genome shotgun (WGS) entry which is preliminary data.</text>
</comment>
<sequence>MIEPQATEIAVDRARRRDVVASIRNDIVAILSTEDGLLILATQPDVHELYRIRSGKARFVPEPPRFIESGELPLNRMAFAGPGSCVFSATAPNSGARFGWNIPDWQLADGNTTYLEIPPNEPPIEYHYTEAHGPEIRIAGGTVYRFEGYFASHRVRAKIAIRICDRNGTILATQSEELDPTRLGGRQLSNYQHVQIRIAAPAEAAYARLSIVYQEPHEPAEGAMGYLFTAGLSLLPDSVDLSFQEVLYQSESEQRFAHKGLYSYLVPLDVPFINQSMKDIEIVCDDLSAETLYVFPDMDLPSSRIEINGKVVTLRTDFGGAVRLRIDNRYYGRGQRDHSSNAFDFTLDDSVCDGDVHLVEVRDATGLFIVARDYCLLPAALTPWNVLQKETLPPLPSYLAPAAVHRYRALQSHLRRFPRKPDDFDIWLYGSLTRLHSVVEAGFEKIRDFAPLRFRQHDRPDVSIVIPARNKANVTYFCFCALLLAHNDATFEVILVDDGSSDETRGFAEFEGITYLRNEVSQGFVRSCNMGAAQARGKYVAFLNNDTEPTAGWLDELLAAFDTIDGVGMAGSRLLYPDGRQQEAGGIVWDSGNPWNYGHLANAHDPRYSYLRQADYLSGAAILLPRTLWETVGGFTDSYAPAYFEDTDLAFKVRSEGYKTLYVPHSVVFHFEGVSNGTDTNTGIKRFQEVNRPKFKRAWAEAYAGNGKEGVNVDLEKDRGIKGRVLFLDYTTPQPNMDAGGYAAVQEMNLVRALGYKVTFLPENMAYFGSDTVRLQRTGVETIYAPFYLSVHEFLEKRGSEFDVIYVTRYEVADRYLEAIRKHAPQAKILFNNADLHFLRELRAVLRSKSREDIGRVVGVRDAEFAVMRKVDLTLSYNEIEHAVITSHILDSGRVLKCPWVETRKTSVPPFSNRSGIAFLGGYGHPPNVEAVEFFVRSIMPALSKEKNKIVFHIYGSRTPDSVRKLESEYVKVHGYVDDVGDVYNNCRVFVAPLLSGAGIKGKVLSAFAHGVPTVLSPIAVEGTGARSGHDCLVAESPEEWIEAIARLYTDKALWQKISKGGQSLIDDSYSFDVGVKAMRRAFEAVDLY</sequence>
<accession>A0AAW9REB8</accession>
<keyword evidence="2" id="KW-0808">Transferase</keyword>
<dbReference type="Pfam" id="PF00535">
    <property type="entry name" value="Glycos_transf_2"/>
    <property type="match status" value="1"/>
</dbReference>
<dbReference type="SUPFAM" id="SSF53756">
    <property type="entry name" value="UDP-Glycosyltransferase/glycogen phosphorylase"/>
    <property type="match status" value="1"/>
</dbReference>
<dbReference type="GO" id="GO:0016757">
    <property type="term" value="F:glycosyltransferase activity"/>
    <property type="evidence" value="ECO:0007669"/>
    <property type="project" value="UniProtKB-KW"/>
</dbReference>
<evidence type="ECO:0000313" key="3">
    <source>
        <dbReference type="Proteomes" id="UP001378188"/>
    </source>
</evidence>
<dbReference type="PANTHER" id="PTHR43179">
    <property type="entry name" value="RHAMNOSYLTRANSFERASE WBBL"/>
    <property type="match status" value="1"/>
</dbReference>
<proteinExistence type="predicted"/>
<dbReference type="EC" id="2.4.-.-" evidence="2"/>
<dbReference type="SUPFAM" id="SSF53448">
    <property type="entry name" value="Nucleotide-diphospho-sugar transferases"/>
    <property type="match status" value="1"/>
</dbReference>
<dbReference type="Gene3D" id="3.90.550.10">
    <property type="entry name" value="Spore Coat Polysaccharide Biosynthesis Protein SpsA, Chain A"/>
    <property type="match status" value="1"/>
</dbReference>
<evidence type="ECO:0000313" key="2">
    <source>
        <dbReference type="EMBL" id="MEJ8572069.1"/>
    </source>
</evidence>
<dbReference type="AlphaFoldDB" id="A0AAW9REB8"/>
<dbReference type="PANTHER" id="PTHR43179:SF7">
    <property type="entry name" value="RHAMNOSYLTRANSFERASE WBBL"/>
    <property type="match status" value="1"/>
</dbReference>
<name>A0AAW9REB8_9HYPH</name>
<dbReference type="InterPro" id="IPR001173">
    <property type="entry name" value="Glyco_trans_2-like"/>
</dbReference>
<feature type="domain" description="Glycosyltransferase 2-like" evidence="1">
    <location>
        <begin position="463"/>
        <end position="583"/>
    </location>
</feature>
<evidence type="ECO:0000259" key="1">
    <source>
        <dbReference type="Pfam" id="PF00535"/>
    </source>
</evidence>
<keyword evidence="3" id="KW-1185">Reference proteome</keyword>
<keyword evidence="2" id="KW-0328">Glycosyltransferase</keyword>
<dbReference type="RefSeq" id="WP_340329767.1">
    <property type="nucleotide sequence ID" value="NZ_JAZHOF010000004.1"/>
</dbReference>
<dbReference type="Proteomes" id="UP001378188">
    <property type="component" value="Unassembled WGS sequence"/>
</dbReference>
<organism evidence="2 3">
    <name type="scientific">Microbaculum marinum</name>
    <dbReference type="NCBI Taxonomy" id="1764581"/>
    <lineage>
        <taxon>Bacteria</taxon>
        <taxon>Pseudomonadati</taxon>
        <taxon>Pseudomonadota</taxon>
        <taxon>Alphaproteobacteria</taxon>
        <taxon>Hyphomicrobiales</taxon>
        <taxon>Tepidamorphaceae</taxon>
        <taxon>Microbaculum</taxon>
    </lineage>
</organism>
<reference evidence="2 3" key="1">
    <citation type="submission" date="2024-02" db="EMBL/GenBank/DDBJ databases">
        <title>Genome analysis and characterization of Microbaculum marinisediminis sp. nov., isolated from marine sediment.</title>
        <authorList>
            <person name="Du Z.-J."/>
            <person name="Ye Y.-Q."/>
            <person name="Zhang Z.-R."/>
            <person name="Yuan S.-M."/>
            <person name="Zhang X.-Y."/>
        </authorList>
    </citation>
    <scope>NUCLEOTIDE SEQUENCE [LARGE SCALE GENOMIC DNA]</scope>
    <source>
        <strain evidence="2 3">SDUM1044001</strain>
    </source>
</reference>
<dbReference type="InterPro" id="IPR029044">
    <property type="entry name" value="Nucleotide-diphossugar_trans"/>
</dbReference>
<dbReference type="Gene3D" id="3.40.50.2000">
    <property type="entry name" value="Glycogen Phosphorylase B"/>
    <property type="match status" value="1"/>
</dbReference>
<dbReference type="CDD" id="cd04186">
    <property type="entry name" value="GT_2_like_c"/>
    <property type="match status" value="1"/>
</dbReference>
<protein>
    <submittedName>
        <fullName evidence="2">Glycosyltransferase</fullName>
        <ecNumber evidence="2">2.4.-.-</ecNumber>
    </submittedName>
</protein>
<dbReference type="Pfam" id="PF13692">
    <property type="entry name" value="Glyco_trans_1_4"/>
    <property type="match status" value="1"/>
</dbReference>